<keyword evidence="2" id="KW-1185">Reference proteome</keyword>
<accession>A0A914KNK5</accession>
<evidence type="ECO:0000313" key="2">
    <source>
        <dbReference type="Proteomes" id="UP000887563"/>
    </source>
</evidence>
<dbReference type="AlphaFoldDB" id="A0A914KNK5"/>
<keyword evidence="1" id="KW-0732">Signal</keyword>
<name>A0A914KNK5_MELIC</name>
<evidence type="ECO:0000313" key="3">
    <source>
        <dbReference type="WBParaSite" id="Minc3s00039g02252"/>
    </source>
</evidence>
<reference evidence="3" key="1">
    <citation type="submission" date="2022-11" db="UniProtKB">
        <authorList>
            <consortium name="WormBaseParasite"/>
        </authorList>
    </citation>
    <scope>IDENTIFICATION</scope>
</reference>
<organism evidence="2 3">
    <name type="scientific">Meloidogyne incognita</name>
    <name type="common">Southern root-knot nematode worm</name>
    <name type="synonym">Oxyuris incognita</name>
    <dbReference type="NCBI Taxonomy" id="6306"/>
    <lineage>
        <taxon>Eukaryota</taxon>
        <taxon>Metazoa</taxon>
        <taxon>Ecdysozoa</taxon>
        <taxon>Nematoda</taxon>
        <taxon>Chromadorea</taxon>
        <taxon>Rhabditida</taxon>
        <taxon>Tylenchina</taxon>
        <taxon>Tylenchomorpha</taxon>
        <taxon>Tylenchoidea</taxon>
        <taxon>Meloidogynidae</taxon>
        <taxon>Meloidogyninae</taxon>
        <taxon>Meloidogyne</taxon>
        <taxon>Meloidogyne incognita group</taxon>
    </lineage>
</organism>
<evidence type="ECO:0000256" key="1">
    <source>
        <dbReference type="SAM" id="SignalP"/>
    </source>
</evidence>
<dbReference type="Proteomes" id="UP000887563">
    <property type="component" value="Unplaced"/>
</dbReference>
<dbReference type="WBParaSite" id="Minc3s00039g02252">
    <property type="protein sequence ID" value="Minc3s00039g02252"/>
    <property type="gene ID" value="Minc3s00039g02252"/>
</dbReference>
<feature type="signal peptide" evidence="1">
    <location>
        <begin position="1"/>
        <end position="15"/>
    </location>
</feature>
<sequence>MWLFLLLMCVSYLHAVLHGGEGTSKPSSDHNEIEDSILQEYPKYANMDFSDGHLQALLKTSQNYPISKIFSKIWHFIELAFANENWAAANVILSDLATS</sequence>
<protein>
    <submittedName>
        <fullName evidence="3">Uncharacterized protein</fullName>
    </submittedName>
</protein>
<proteinExistence type="predicted"/>
<feature type="chain" id="PRO_5037701683" evidence="1">
    <location>
        <begin position="16"/>
        <end position="99"/>
    </location>
</feature>